<organism evidence="1 2">
    <name type="scientific">Zophobas morio</name>
    <dbReference type="NCBI Taxonomy" id="2755281"/>
    <lineage>
        <taxon>Eukaryota</taxon>
        <taxon>Metazoa</taxon>
        <taxon>Ecdysozoa</taxon>
        <taxon>Arthropoda</taxon>
        <taxon>Hexapoda</taxon>
        <taxon>Insecta</taxon>
        <taxon>Pterygota</taxon>
        <taxon>Neoptera</taxon>
        <taxon>Endopterygota</taxon>
        <taxon>Coleoptera</taxon>
        <taxon>Polyphaga</taxon>
        <taxon>Cucujiformia</taxon>
        <taxon>Tenebrionidae</taxon>
        <taxon>Zophobas</taxon>
    </lineage>
</organism>
<evidence type="ECO:0000313" key="2">
    <source>
        <dbReference type="Proteomes" id="UP001168821"/>
    </source>
</evidence>
<name>A0AA38J2T1_9CUCU</name>
<protein>
    <submittedName>
        <fullName evidence="1">Uncharacterized protein</fullName>
    </submittedName>
</protein>
<dbReference type="Proteomes" id="UP001168821">
    <property type="component" value="Unassembled WGS sequence"/>
</dbReference>
<sequence>MYPSTVTIYSVCFPLEFPAKETARAPKQPAVDYSSISVRVNKTITLNALMSTHHMNWSILDRIVGPLLLVFLRVVSAQSKFFKLPKFPEI</sequence>
<accession>A0AA38J2T1</accession>
<dbReference type="AlphaFoldDB" id="A0AA38J2T1"/>
<proteinExistence type="predicted"/>
<dbReference type="EMBL" id="JALNTZ010000001">
    <property type="protein sequence ID" value="KAJ3666385.1"/>
    <property type="molecule type" value="Genomic_DNA"/>
</dbReference>
<comment type="caution">
    <text evidence="1">The sequence shown here is derived from an EMBL/GenBank/DDBJ whole genome shotgun (WGS) entry which is preliminary data.</text>
</comment>
<keyword evidence="2" id="KW-1185">Reference proteome</keyword>
<evidence type="ECO:0000313" key="1">
    <source>
        <dbReference type="EMBL" id="KAJ3666385.1"/>
    </source>
</evidence>
<gene>
    <name evidence="1" type="ORF">Zmor_001828</name>
</gene>
<reference evidence="1" key="1">
    <citation type="journal article" date="2023" name="G3 (Bethesda)">
        <title>Whole genome assemblies of Zophobas morio and Tenebrio molitor.</title>
        <authorList>
            <person name="Kaur S."/>
            <person name="Stinson S.A."/>
            <person name="diCenzo G.C."/>
        </authorList>
    </citation>
    <scope>NUCLEOTIDE SEQUENCE</scope>
    <source>
        <strain evidence="1">QUZm001</strain>
    </source>
</reference>